<name>G1QHS6_NOMLE</name>
<dbReference type="GO" id="GO:0000981">
    <property type="term" value="F:DNA-binding transcription factor activity, RNA polymerase II-specific"/>
    <property type="evidence" value="ECO:0007669"/>
    <property type="project" value="TreeGrafter"/>
</dbReference>
<evidence type="ECO:0000256" key="8">
    <source>
        <dbReference type="ARBA" id="ARBA00023163"/>
    </source>
</evidence>
<dbReference type="GeneTree" id="ENSGT00940000161230"/>
<dbReference type="Proteomes" id="UP000001073">
    <property type="component" value="Chromosome 17"/>
</dbReference>
<dbReference type="FunCoup" id="G1QHS6">
    <property type="interactions" value="1337"/>
</dbReference>
<evidence type="ECO:0000313" key="15">
    <source>
        <dbReference type="Proteomes" id="UP000001073"/>
    </source>
</evidence>
<evidence type="ECO:0000256" key="1">
    <source>
        <dbReference type="ARBA" id="ARBA00003263"/>
    </source>
</evidence>
<dbReference type="PANTHER" id="PTHR46166:SF5">
    <property type="entry name" value="HOMEOBOX PROTEIN HOX-B7-B"/>
    <property type="match status" value="1"/>
</dbReference>
<evidence type="ECO:0000256" key="2">
    <source>
        <dbReference type="ARBA" id="ARBA00004123"/>
    </source>
</evidence>
<keyword evidence="6 10" id="KW-0238">DNA-binding</keyword>
<evidence type="ECO:0000256" key="4">
    <source>
        <dbReference type="ARBA" id="ARBA00022473"/>
    </source>
</evidence>
<dbReference type="InterPro" id="IPR001356">
    <property type="entry name" value="HD"/>
</dbReference>
<dbReference type="Gene3D" id="1.10.10.60">
    <property type="entry name" value="Homeodomain-like"/>
    <property type="match status" value="1"/>
</dbReference>
<evidence type="ECO:0000259" key="13">
    <source>
        <dbReference type="PROSITE" id="PS50071"/>
    </source>
</evidence>
<sequence length="193" mass="21157">MSSLYYANALFSKYPASSSVFATGAFPEQTSCASASNPQRPSYGAGPAGGGMAGQSAAGVYAAGYGLQPSSFNTHCALFEQNLSGVCPGDSAKAAGTKEQRDSDLAAERIHRKQGRQTYTCYQTLELEKEFHYNPYLMLQRLMEIAHALYLTERQMIKTWFQNPRIKWKKENETAGPGTTGQDKAEAQEEEEE</sequence>
<dbReference type="SUPFAM" id="SSF46689">
    <property type="entry name" value="Homeodomain-like"/>
    <property type="match status" value="1"/>
</dbReference>
<reference evidence="14" key="2">
    <citation type="submission" date="2025-08" db="UniProtKB">
        <authorList>
            <consortium name="Ensembl"/>
        </authorList>
    </citation>
    <scope>IDENTIFICATION</scope>
</reference>
<protein>
    <recommendedName>
        <fullName evidence="13">Homeobox domain-containing protein</fullName>
    </recommendedName>
</protein>
<accession>G1QHS6</accession>
<evidence type="ECO:0000256" key="9">
    <source>
        <dbReference type="ARBA" id="ARBA00023242"/>
    </source>
</evidence>
<feature type="region of interest" description="Disordered" evidence="12">
    <location>
        <begin position="169"/>
        <end position="193"/>
    </location>
</feature>
<dbReference type="InterPro" id="IPR050948">
    <property type="entry name" value="Antp_homeobox_TF"/>
</dbReference>
<feature type="domain" description="Homeobox" evidence="13">
    <location>
        <begin position="110"/>
        <end position="171"/>
    </location>
</feature>
<dbReference type="EMBL" id="ADFV01124717">
    <property type="status" value="NOT_ANNOTATED_CDS"/>
    <property type="molecule type" value="Genomic_DNA"/>
</dbReference>
<dbReference type="GO" id="GO:0005634">
    <property type="term" value="C:nucleus"/>
    <property type="evidence" value="ECO:0007669"/>
    <property type="project" value="UniProtKB-SubCell"/>
</dbReference>
<dbReference type="InParanoid" id="G1QHS6"/>
<gene>
    <name evidence="14" type="primary">LOC100605962</name>
</gene>
<keyword evidence="5" id="KW-0805">Transcription regulation</keyword>
<dbReference type="eggNOG" id="KOG0489">
    <property type="taxonomic scope" value="Eukaryota"/>
</dbReference>
<dbReference type="Ensembl" id="ENSNLET00000000494.2">
    <property type="protein sequence ID" value="ENSNLEP00000000464.2"/>
    <property type="gene ID" value="ENSNLEG00000000400.2"/>
</dbReference>
<keyword evidence="15" id="KW-1185">Reference proteome</keyword>
<evidence type="ECO:0000256" key="5">
    <source>
        <dbReference type="ARBA" id="ARBA00023015"/>
    </source>
</evidence>
<dbReference type="CDD" id="cd00086">
    <property type="entry name" value="homeodomain"/>
    <property type="match status" value="1"/>
</dbReference>
<dbReference type="InterPro" id="IPR009057">
    <property type="entry name" value="Homeodomain-like_sf"/>
</dbReference>
<comment type="similarity">
    <text evidence="3">Belongs to the Antp homeobox family.</text>
</comment>
<dbReference type="Pfam" id="PF00046">
    <property type="entry name" value="Homeodomain"/>
    <property type="match status" value="1"/>
</dbReference>
<dbReference type="HOGENOM" id="CLU_061398_1_1_1"/>
<keyword evidence="4" id="KW-0217">Developmental protein</keyword>
<dbReference type="AlphaFoldDB" id="G1QHS6"/>
<dbReference type="OMA" id="QNCNKTD"/>
<evidence type="ECO:0000256" key="6">
    <source>
        <dbReference type="ARBA" id="ARBA00023125"/>
    </source>
</evidence>
<evidence type="ECO:0000256" key="3">
    <source>
        <dbReference type="ARBA" id="ARBA00009107"/>
    </source>
</evidence>
<evidence type="ECO:0000256" key="12">
    <source>
        <dbReference type="SAM" id="MobiDB-lite"/>
    </source>
</evidence>
<dbReference type="EMBL" id="ADFV01124718">
    <property type="status" value="NOT_ANNOTATED_CDS"/>
    <property type="molecule type" value="Genomic_DNA"/>
</dbReference>
<keyword evidence="7 10" id="KW-0371">Homeobox</keyword>
<evidence type="ECO:0000256" key="10">
    <source>
        <dbReference type="PROSITE-ProRule" id="PRU00108"/>
    </source>
</evidence>
<feature type="DNA-binding region" description="Homeobox" evidence="10">
    <location>
        <begin position="112"/>
        <end position="172"/>
    </location>
</feature>
<evidence type="ECO:0000256" key="11">
    <source>
        <dbReference type="RuleBase" id="RU000682"/>
    </source>
</evidence>
<reference evidence="14 15" key="1">
    <citation type="submission" date="2012-10" db="EMBL/GenBank/DDBJ databases">
        <authorList>
            <consortium name="Gibbon Genome Sequencing Consortium"/>
        </authorList>
    </citation>
    <scope>NUCLEOTIDE SEQUENCE [LARGE SCALE GENOMIC DNA]</scope>
</reference>
<comment type="subcellular location">
    <subcellularLocation>
        <location evidence="2 10 11">Nucleus</location>
    </subcellularLocation>
</comment>
<keyword evidence="9 10" id="KW-0539">Nucleus</keyword>
<dbReference type="STRING" id="61853.ENSNLEP00000000464"/>
<dbReference type="SMART" id="SM00389">
    <property type="entry name" value="HOX"/>
    <property type="match status" value="1"/>
</dbReference>
<dbReference type="PANTHER" id="PTHR46166">
    <property type="entry name" value="HOMEOBOX DOMAIN-CONTAINING PROTEIN"/>
    <property type="match status" value="1"/>
</dbReference>
<keyword evidence="8" id="KW-0804">Transcription</keyword>
<proteinExistence type="inferred from homology"/>
<evidence type="ECO:0000256" key="7">
    <source>
        <dbReference type="ARBA" id="ARBA00023155"/>
    </source>
</evidence>
<comment type="function">
    <text evidence="1">Sequence-specific transcription factor which is part of a developmental regulatory system that provides cells with specific positional identities on the anterior-posterior axis.</text>
</comment>
<dbReference type="GO" id="GO:0000977">
    <property type="term" value="F:RNA polymerase II transcription regulatory region sequence-specific DNA binding"/>
    <property type="evidence" value="ECO:0007669"/>
    <property type="project" value="TreeGrafter"/>
</dbReference>
<dbReference type="PROSITE" id="PS50071">
    <property type="entry name" value="HOMEOBOX_2"/>
    <property type="match status" value="1"/>
</dbReference>
<evidence type="ECO:0000313" key="14">
    <source>
        <dbReference type="Ensembl" id="ENSNLEP00000000464.2"/>
    </source>
</evidence>
<reference evidence="14" key="3">
    <citation type="submission" date="2025-09" db="UniProtKB">
        <authorList>
            <consortium name="Ensembl"/>
        </authorList>
    </citation>
    <scope>IDENTIFICATION</scope>
</reference>
<organism evidence="14 15">
    <name type="scientific">Nomascus leucogenys</name>
    <name type="common">Northern white-cheeked gibbon</name>
    <name type="synonym">Hylobates leucogenys</name>
    <dbReference type="NCBI Taxonomy" id="61853"/>
    <lineage>
        <taxon>Eukaryota</taxon>
        <taxon>Metazoa</taxon>
        <taxon>Chordata</taxon>
        <taxon>Craniata</taxon>
        <taxon>Vertebrata</taxon>
        <taxon>Euteleostomi</taxon>
        <taxon>Mammalia</taxon>
        <taxon>Eutheria</taxon>
        <taxon>Euarchontoglires</taxon>
        <taxon>Primates</taxon>
        <taxon>Haplorrhini</taxon>
        <taxon>Catarrhini</taxon>
        <taxon>Hylobatidae</taxon>
        <taxon>Nomascus</taxon>
    </lineage>
</organism>